<evidence type="ECO:0000313" key="2">
    <source>
        <dbReference type="EMBL" id="KKN36152.1"/>
    </source>
</evidence>
<proteinExistence type="predicted"/>
<organism evidence="2">
    <name type="scientific">marine sediment metagenome</name>
    <dbReference type="NCBI Taxonomy" id="412755"/>
    <lineage>
        <taxon>unclassified sequences</taxon>
        <taxon>metagenomes</taxon>
        <taxon>ecological metagenomes</taxon>
    </lineage>
</organism>
<protein>
    <submittedName>
        <fullName evidence="2">Uncharacterized protein</fullName>
    </submittedName>
</protein>
<sequence length="214" mass="24952">MTAFDDASEVEKLALLDLLPYLERRCEATPHKTHHQLVLQKYAGDLLIQVPGRAKFIELKAEREDKYERLFLETWSNRSRFTVGWMFTSRADWLWYYFVEERRLFHVEFDNLKRWAFGQGDNQGAIYSSDFPERKQKKREQKNDTWGRAVAYSILKRDVPSFCGPINPVRELQLAGTVSIADAVATEDSFWGPYHEPDVDDGSTAQPQQSLLNE</sequence>
<reference evidence="2" key="1">
    <citation type="journal article" date="2015" name="Nature">
        <title>Complex archaea that bridge the gap between prokaryotes and eukaryotes.</title>
        <authorList>
            <person name="Spang A."/>
            <person name="Saw J.H."/>
            <person name="Jorgensen S.L."/>
            <person name="Zaremba-Niedzwiedzka K."/>
            <person name="Martijn J."/>
            <person name="Lind A.E."/>
            <person name="van Eijk R."/>
            <person name="Schleper C."/>
            <person name="Guy L."/>
            <person name="Ettema T.J."/>
        </authorList>
    </citation>
    <scope>NUCLEOTIDE SEQUENCE</scope>
</reference>
<name>A0A0F9QGM3_9ZZZZ</name>
<feature type="region of interest" description="Disordered" evidence="1">
    <location>
        <begin position="192"/>
        <end position="214"/>
    </location>
</feature>
<accession>A0A0F9QGM3</accession>
<evidence type="ECO:0000256" key="1">
    <source>
        <dbReference type="SAM" id="MobiDB-lite"/>
    </source>
</evidence>
<feature type="compositionally biased region" description="Polar residues" evidence="1">
    <location>
        <begin position="203"/>
        <end position="214"/>
    </location>
</feature>
<dbReference type="AlphaFoldDB" id="A0A0F9QGM3"/>
<dbReference type="EMBL" id="LAZR01001985">
    <property type="protein sequence ID" value="KKN36152.1"/>
    <property type="molecule type" value="Genomic_DNA"/>
</dbReference>
<gene>
    <name evidence="2" type="ORF">LCGC14_0776350</name>
</gene>
<comment type="caution">
    <text evidence="2">The sequence shown here is derived from an EMBL/GenBank/DDBJ whole genome shotgun (WGS) entry which is preliminary data.</text>
</comment>